<evidence type="ECO:0000256" key="4">
    <source>
        <dbReference type="ARBA" id="ARBA00022801"/>
    </source>
</evidence>
<dbReference type="Proteomes" id="UP000075886">
    <property type="component" value="Unassembled WGS sequence"/>
</dbReference>
<dbReference type="Pfam" id="PF13716">
    <property type="entry name" value="CRAL_TRIO_2"/>
    <property type="match status" value="1"/>
</dbReference>
<dbReference type="InterPro" id="IPR022181">
    <property type="entry name" value="Bcl2-/adenovirus-E1B"/>
</dbReference>
<dbReference type="InterPro" id="IPR001251">
    <property type="entry name" value="CRAL-TRIO_dom"/>
</dbReference>
<comment type="subcellular location">
    <subcellularLocation>
        <location evidence="1">Cytoplasm</location>
    </subcellularLocation>
</comment>
<dbReference type="EnsemblMetazoa" id="AFAF019968-RA">
    <property type="protein sequence ID" value="AFAF019968-PA"/>
    <property type="gene ID" value="AFAF019968"/>
</dbReference>
<feature type="region of interest" description="Disordered" evidence="6">
    <location>
        <begin position="246"/>
        <end position="281"/>
    </location>
</feature>
<dbReference type="STRING" id="69004.A0A182QZH2"/>
<evidence type="ECO:0000313" key="8">
    <source>
        <dbReference type="EnsemblMetazoa" id="AFAF019968-PA"/>
    </source>
</evidence>
<organism evidence="8 9">
    <name type="scientific">Anopheles farauti</name>
    <dbReference type="NCBI Taxonomy" id="69004"/>
    <lineage>
        <taxon>Eukaryota</taxon>
        <taxon>Metazoa</taxon>
        <taxon>Ecdysozoa</taxon>
        <taxon>Arthropoda</taxon>
        <taxon>Hexapoda</taxon>
        <taxon>Insecta</taxon>
        <taxon>Pterygota</taxon>
        <taxon>Neoptera</taxon>
        <taxon>Endopterygota</taxon>
        <taxon>Diptera</taxon>
        <taxon>Nematocera</taxon>
        <taxon>Culicoidea</taxon>
        <taxon>Culicidae</taxon>
        <taxon>Anophelinae</taxon>
        <taxon>Anopheles</taxon>
    </lineage>
</organism>
<protein>
    <recommendedName>
        <fullName evidence="7">CRAL-TRIO domain-containing protein</fullName>
    </recommendedName>
</protein>
<dbReference type="VEuPathDB" id="VectorBase:AFAF019968"/>
<proteinExistence type="predicted"/>
<dbReference type="CDD" id="cd00170">
    <property type="entry name" value="SEC14"/>
    <property type="match status" value="1"/>
</dbReference>
<feature type="compositionally biased region" description="Polar residues" evidence="6">
    <location>
        <begin position="298"/>
        <end position="313"/>
    </location>
</feature>
<keyword evidence="2" id="KW-0963">Cytoplasm</keyword>
<feature type="region of interest" description="Disordered" evidence="6">
    <location>
        <begin position="1"/>
        <end position="46"/>
    </location>
</feature>
<dbReference type="InterPro" id="IPR036865">
    <property type="entry name" value="CRAL-TRIO_dom_sf"/>
</dbReference>
<dbReference type="FunFam" id="3.40.525.10:FF:000001">
    <property type="entry name" value="BCL2/adenovirus E1B protein-interacting protein 2"/>
    <property type="match status" value="1"/>
</dbReference>
<dbReference type="SUPFAM" id="SSF52087">
    <property type="entry name" value="CRAL/TRIO domain"/>
    <property type="match status" value="1"/>
</dbReference>
<keyword evidence="5" id="KW-0464">Manganese</keyword>
<evidence type="ECO:0000256" key="1">
    <source>
        <dbReference type="ARBA" id="ARBA00004496"/>
    </source>
</evidence>
<accession>A0A182QZH2</accession>
<feature type="compositionally biased region" description="Low complexity" evidence="6">
    <location>
        <begin position="25"/>
        <end position="35"/>
    </location>
</feature>
<evidence type="ECO:0000313" key="9">
    <source>
        <dbReference type="Proteomes" id="UP000075886"/>
    </source>
</evidence>
<feature type="compositionally biased region" description="Acidic residues" evidence="6">
    <location>
        <begin position="265"/>
        <end position="281"/>
    </location>
</feature>
<dbReference type="AlphaFoldDB" id="A0A182QZH2"/>
<dbReference type="EMBL" id="AXCN02000985">
    <property type="status" value="NOT_ANNOTATED_CDS"/>
    <property type="molecule type" value="Genomic_DNA"/>
</dbReference>
<evidence type="ECO:0000256" key="2">
    <source>
        <dbReference type="ARBA" id="ARBA00022490"/>
    </source>
</evidence>
<evidence type="ECO:0000256" key="6">
    <source>
        <dbReference type="SAM" id="MobiDB-lite"/>
    </source>
</evidence>
<evidence type="ECO:0000259" key="7">
    <source>
        <dbReference type="PROSITE" id="PS50191"/>
    </source>
</evidence>
<keyword evidence="3" id="KW-0479">Metal-binding</keyword>
<name>A0A182QZH2_9DIPT</name>
<evidence type="ECO:0000256" key="3">
    <source>
        <dbReference type="ARBA" id="ARBA00022723"/>
    </source>
</evidence>
<feature type="domain" description="CRAL-TRIO" evidence="7">
    <location>
        <begin position="444"/>
        <end position="604"/>
    </location>
</feature>
<dbReference type="Pfam" id="PF12496">
    <property type="entry name" value="BNIP2"/>
    <property type="match status" value="1"/>
</dbReference>
<dbReference type="SMART" id="SM00516">
    <property type="entry name" value="SEC14"/>
    <property type="match status" value="1"/>
</dbReference>
<feature type="region of interest" description="Disordered" evidence="6">
    <location>
        <begin position="95"/>
        <end position="116"/>
    </location>
</feature>
<reference evidence="8" key="2">
    <citation type="submission" date="2020-05" db="UniProtKB">
        <authorList>
            <consortium name="EnsemblMetazoa"/>
        </authorList>
    </citation>
    <scope>IDENTIFICATION</scope>
    <source>
        <strain evidence="8">FAR1</strain>
    </source>
</reference>
<dbReference type="PROSITE" id="PS50191">
    <property type="entry name" value="CRAL_TRIO"/>
    <property type="match status" value="1"/>
</dbReference>
<dbReference type="Gene3D" id="3.40.525.10">
    <property type="entry name" value="CRAL-TRIO lipid binding domain"/>
    <property type="match status" value="1"/>
</dbReference>
<dbReference type="PANTHER" id="PTHR12112:SF22">
    <property type="entry name" value="MANGANESE-DEPENDENT INORGANIC PYROPHOSPHATASE-RELATED"/>
    <property type="match status" value="1"/>
</dbReference>
<keyword evidence="9" id="KW-1185">Reference proteome</keyword>
<keyword evidence="4" id="KW-0378">Hydrolase</keyword>
<reference evidence="9" key="1">
    <citation type="submission" date="2014-01" db="EMBL/GenBank/DDBJ databases">
        <title>The Genome Sequence of Anopheles farauti FAR1 (V2).</title>
        <authorList>
            <consortium name="The Broad Institute Genomics Platform"/>
            <person name="Neafsey D.E."/>
            <person name="Besansky N."/>
            <person name="Howell P."/>
            <person name="Walton C."/>
            <person name="Young S.K."/>
            <person name="Zeng Q."/>
            <person name="Gargeya S."/>
            <person name="Fitzgerald M."/>
            <person name="Haas B."/>
            <person name="Abouelleil A."/>
            <person name="Allen A.W."/>
            <person name="Alvarado L."/>
            <person name="Arachchi H.M."/>
            <person name="Berlin A.M."/>
            <person name="Chapman S.B."/>
            <person name="Gainer-Dewar J."/>
            <person name="Goldberg J."/>
            <person name="Griggs A."/>
            <person name="Gujja S."/>
            <person name="Hansen M."/>
            <person name="Howarth C."/>
            <person name="Imamovic A."/>
            <person name="Ireland A."/>
            <person name="Larimer J."/>
            <person name="McCowan C."/>
            <person name="Murphy C."/>
            <person name="Pearson M."/>
            <person name="Poon T.W."/>
            <person name="Priest M."/>
            <person name="Roberts A."/>
            <person name="Saif S."/>
            <person name="Shea T."/>
            <person name="Sisk P."/>
            <person name="Sykes S."/>
            <person name="Wortman J."/>
            <person name="Nusbaum C."/>
            <person name="Birren B."/>
        </authorList>
    </citation>
    <scope>NUCLEOTIDE SEQUENCE [LARGE SCALE GENOMIC DNA]</scope>
    <source>
        <strain evidence="9">FAR1</strain>
    </source>
</reference>
<dbReference type="GO" id="GO:0005737">
    <property type="term" value="C:cytoplasm"/>
    <property type="evidence" value="ECO:0007669"/>
    <property type="project" value="UniProtKB-SubCell"/>
</dbReference>
<sequence>MSECLEESPLSDNRMDISENTTSHGSSPPLLGGSPDYSPVHDQDGGVLVEPPLLGICHSNSTSELGNELEFHRPATTDGATVESIEIHKLKISPSTTASVPSPRITTSSSSALTPVSNHPLMMSPTGSESDVSEFLVSERPIGMRTVQDTTVRNYYHYPDVVPASEQPLRLANPYTNRRSVEQKDAGSIASDEKRSHVAMVTPARRNKGSPFAKRPAAGVAVQGMSVISKMEAATSTLDVINSAVAPGHTGRDVGAEEMGSDFFSTDDEEECYDDEDEEEADVSLFQASVTPTFQSVALHTSPPQSDGPSPTAGSVPRKQKKQHSKSISPRLHQRRKVPLPADLLVDDVSSMEDTLSNQSVDELQQNLVSLSPSSSILDDNGFNVDIDEDFLDLPGTPKATVSVGAEASDRSTSLPQYSAREEARDIRNWQKITLPDGKTREIDMKVIEPYKCVLSHGGYLQSGGHNAIVVFSACHLPDRSRADYHYVMNNLFLYVVKTLEQLVTEDYVLVYLHGGSSRGNVPPFPWLKKCYQLLDRRLRKSLRNLYMVHPTFWLKSVVWMARPFISSKFWRKLVYVTSLEELYKLVPVEKAAVPDKVKKYNAR</sequence>
<evidence type="ECO:0000256" key="5">
    <source>
        <dbReference type="ARBA" id="ARBA00023211"/>
    </source>
</evidence>
<dbReference type="PANTHER" id="PTHR12112">
    <property type="entry name" value="BNIP - RELATED"/>
    <property type="match status" value="1"/>
</dbReference>
<feature type="region of interest" description="Disordered" evidence="6">
    <location>
        <begin position="298"/>
        <end position="340"/>
    </location>
</feature>